<geneLocation type="plasmid" evidence="3">
    <name>unnamed</name>
</geneLocation>
<protein>
    <submittedName>
        <fullName evidence="3">Uncharacterized protein</fullName>
    </submittedName>
</protein>
<evidence type="ECO:0000313" key="2">
    <source>
        <dbReference type="EMBL" id="QBK63822.1"/>
    </source>
</evidence>
<keyword evidence="3" id="KW-0614">Plasmid</keyword>
<evidence type="ECO:0000313" key="1">
    <source>
        <dbReference type="EMBL" id="ATQ16647.1"/>
    </source>
</evidence>
<evidence type="ECO:0000313" key="3">
    <source>
        <dbReference type="EMBL" id="QBK65240.1"/>
    </source>
</evidence>
<dbReference type="EMBL" id="CP036949">
    <property type="protein sequence ID" value="QBK65240.1"/>
    <property type="molecule type" value="Genomic_DNA"/>
</dbReference>
<reference evidence="3" key="1">
    <citation type="submission" date="2019-03" db="EMBL/GenBank/DDBJ databases">
        <title>Whole genome sequencing of Borrelia miyamotoi strains isolated at the Russian territory.</title>
        <authorList>
            <person name="Kuleshov K.V."/>
            <person name="Platonov A.E."/>
            <person name="Goptar I.A."/>
            <person name="Shipulin G.A."/>
            <person name="Markelov M.L."/>
            <person name="Koetsveld J."/>
            <person name="Kolyasnikova N.M."/>
            <person name="Sarksyan D.S."/>
            <person name="Toporkova M.G."/>
            <person name="Hovius J.W."/>
        </authorList>
    </citation>
    <scope>NUCLEOTIDE SEQUENCE</scope>
    <source>
        <strain evidence="1 4">Yekat-1</strain>
        <strain evidence="3">Yekat-21</strain>
        <strain evidence="2">Yekat-31</strain>
        <plasmid evidence="1 4">pYekat-1-lp29-2-2</plasmid>
        <plasmid evidence="3">unnamed</plasmid>
    </source>
</reference>
<dbReference type="AlphaFoldDB" id="A0A481YI35"/>
<dbReference type="RefSeq" id="WP_099591064.1">
    <property type="nucleotide sequence ID" value="NZ_CP036739.1"/>
</dbReference>
<organism evidence="3">
    <name type="scientific">Borrelia miyamotoi</name>
    <dbReference type="NCBI Taxonomy" id="47466"/>
    <lineage>
        <taxon>Bacteria</taxon>
        <taxon>Pseudomonadati</taxon>
        <taxon>Spirochaetota</taxon>
        <taxon>Spirochaetia</taxon>
        <taxon>Spirochaetales</taxon>
        <taxon>Borreliaceae</taxon>
        <taxon>Borrelia</taxon>
    </lineage>
</organism>
<geneLocation type="plasmid" evidence="1 4">
    <name>pYekat-1-lp29-2-2</name>
</geneLocation>
<proteinExistence type="predicted"/>
<name>A0A481YI35_9SPIR</name>
<accession>A0A481YI35</accession>
<gene>
    <name evidence="1" type="ORF">CNO13_05690</name>
    <name evidence="2" type="ORF">EZU68_05390</name>
    <name evidence="3" type="ORF">EZU69_06110</name>
</gene>
<dbReference type="Proteomes" id="UP000230633">
    <property type="component" value="Plasmid pYekat-1-lp29-2-2"/>
</dbReference>
<evidence type="ECO:0000313" key="4">
    <source>
        <dbReference type="Proteomes" id="UP000230633"/>
    </source>
</evidence>
<sequence length="94" mass="11779">MRKKEIKFPVKKKKSLQELDMEINAFIDQIDASVDRLNHDFEEFKKRYGQDRSFDDWMEYEDKQKRIQERKFYSKVEHLSFNFKKELRKNLRNK</sequence>
<dbReference type="EMBL" id="CP036739">
    <property type="protein sequence ID" value="QBK63822.1"/>
    <property type="molecule type" value="Genomic_DNA"/>
</dbReference>
<dbReference type="EMBL" id="CP024339">
    <property type="protein sequence ID" value="ATQ16647.1"/>
    <property type="molecule type" value="Genomic_DNA"/>
</dbReference>
<keyword evidence="4" id="KW-1185">Reference proteome</keyword>